<dbReference type="EMBL" id="LFXJ01000011">
    <property type="protein sequence ID" value="KMY28572.1"/>
    <property type="molecule type" value="Genomic_DNA"/>
</dbReference>
<organism evidence="2 5">
    <name type="scientific">Lysinibacillus xylanilyticus</name>
    <dbReference type="NCBI Taxonomy" id="582475"/>
    <lineage>
        <taxon>Bacteria</taxon>
        <taxon>Bacillati</taxon>
        <taxon>Bacillota</taxon>
        <taxon>Bacilli</taxon>
        <taxon>Bacillales</taxon>
        <taxon>Bacillaceae</taxon>
        <taxon>Lysinibacillus</taxon>
    </lineage>
</organism>
<evidence type="ECO:0000313" key="2">
    <source>
        <dbReference type="EMBL" id="KMY28572.1"/>
    </source>
</evidence>
<comment type="caution">
    <text evidence="2">The sequence shown here is derived from an EMBL/GenBank/DDBJ whole genome shotgun (WGS) entry which is preliminary data.</text>
</comment>
<dbReference type="HAMAP" id="MF_00829">
    <property type="entry name" value="UPF0435"/>
    <property type="match status" value="1"/>
</dbReference>
<dbReference type="GeneID" id="96601024"/>
<dbReference type="RefSeq" id="WP_049668842.1">
    <property type="nucleotide sequence ID" value="NZ_CP158849.1"/>
</dbReference>
<evidence type="ECO:0000313" key="3">
    <source>
        <dbReference type="EMBL" id="MCY9547063.1"/>
    </source>
</evidence>
<sequence length="73" mass="8544">MDLSVPSKENVIYMIDQMKDKLRMVNVDAMKSENFDEANYEDLVYLYEMIMKRDTFSPSEMQAIVAELGALRK</sequence>
<comment type="similarity">
    <text evidence="1">Belongs to the UPF0435 family.</text>
</comment>
<proteinExistence type="inferred from homology"/>
<evidence type="ECO:0000313" key="5">
    <source>
        <dbReference type="Proteomes" id="UP000037326"/>
    </source>
</evidence>
<dbReference type="OrthoDB" id="2361695at2"/>
<evidence type="ECO:0000313" key="4">
    <source>
        <dbReference type="EMBL" id="PJO41378.1"/>
    </source>
</evidence>
<protein>
    <recommendedName>
        <fullName evidence="1">UPF0435 protein ACZ11_22715</fullName>
    </recommendedName>
</protein>
<dbReference type="Proteomes" id="UP000232101">
    <property type="component" value="Unassembled WGS sequence"/>
</dbReference>
<dbReference type="EMBL" id="PHQY01000672">
    <property type="protein sequence ID" value="PJO41378.1"/>
    <property type="molecule type" value="Genomic_DNA"/>
</dbReference>
<reference evidence="2" key="1">
    <citation type="submission" date="2015-07" db="EMBL/GenBank/DDBJ databases">
        <title>MeaNS - Measles Nucleotide Surveillance Program.</title>
        <authorList>
            <person name="Tran T."/>
            <person name="Druce J."/>
        </authorList>
    </citation>
    <scope>NUCLEOTIDE SEQUENCE</scope>
    <source>
        <strain evidence="2">DSM 23493</strain>
    </source>
</reference>
<evidence type="ECO:0000256" key="1">
    <source>
        <dbReference type="HAMAP-Rule" id="MF_00829"/>
    </source>
</evidence>
<reference evidence="4 6" key="3">
    <citation type="submission" date="2017-11" db="EMBL/GenBank/DDBJ databases">
        <title>Bacterial isolate from king chilli rhizosphere.</title>
        <authorList>
            <person name="Takhelmayum P."/>
            <person name="Sarangthem I."/>
        </authorList>
    </citation>
    <scope>NUCLEOTIDE SEQUENCE [LARGE SCALE GENOMIC DNA]</scope>
    <source>
        <strain evidence="6">t26</strain>
        <strain evidence="4">T26</strain>
    </source>
</reference>
<gene>
    <name evidence="2" type="ORF">ACZ11_22715</name>
    <name evidence="4" type="ORF">CWD94_23075</name>
    <name evidence="3" type="ORF">M5W82_08860</name>
</gene>
<accession>A0A0K9F2W4</accession>
<dbReference type="STRING" id="582475.ACZ11_22715"/>
<evidence type="ECO:0000313" key="6">
    <source>
        <dbReference type="Proteomes" id="UP000232101"/>
    </source>
</evidence>
<dbReference type="InterPro" id="IPR009507">
    <property type="entry name" value="UPF0435"/>
</dbReference>
<keyword evidence="7" id="KW-1185">Reference proteome</keyword>
<dbReference type="EMBL" id="JAMDLZ010000015">
    <property type="protein sequence ID" value="MCY9547063.1"/>
    <property type="molecule type" value="Genomic_DNA"/>
</dbReference>
<name>A0A0K9F2W4_9BACI</name>
<reference evidence="5" key="2">
    <citation type="submission" date="2015-07" db="EMBL/GenBank/DDBJ databases">
        <authorList>
            <consortium name="Consortium for Microbial Forensics and Genomics (microFORGE)"/>
            <person name="Knight B.M."/>
            <person name="Roberts D.P."/>
            <person name="Lin D."/>
            <person name="Hari K."/>
            <person name="Fletcher J."/>
            <person name="Melcher U."/>
            <person name="Blagden T."/>
            <person name="Winegar R.A."/>
        </authorList>
    </citation>
    <scope>NUCLEOTIDE SEQUENCE [LARGE SCALE GENOMIC DNA]</scope>
    <source>
        <strain evidence="5">DSM 23493</strain>
    </source>
</reference>
<dbReference type="PATRIC" id="fig|582475.4.peg.5160"/>
<dbReference type="Proteomes" id="UP001527052">
    <property type="component" value="Unassembled WGS sequence"/>
</dbReference>
<dbReference type="AlphaFoldDB" id="A0A0K9F2W4"/>
<dbReference type="Proteomes" id="UP000037326">
    <property type="component" value="Unassembled WGS sequence"/>
</dbReference>
<evidence type="ECO:0000313" key="7">
    <source>
        <dbReference type="Proteomes" id="UP001527052"/>
    </source>
</evidence>
<dbReference type="Pfam" id="PF06569">
    <property type="entry name" value="DUF1128"/>
    <property type="match status" value="1"/>
</dbReference>
<reference evidence="3 7" key="4">
    <citation type="submission" date="2022-05" db="EMBL/GenBank/DDBJ databases">
        <title>Genome Sequencing of Bee-Associated Microbes.</title>
        <authorList>
            <person name="Dunlap C."/>
        </authorList>
    </citation>
    <scope>NUCLEOTIDE SEQUENCE [LARGE SCALE GENOMIC DNA]</scope>
    <source>
        <strain evidence="3 7">NRRL BD-083</strain>
    </source>
</reference>